<dbReference type="GO" id="GO:0005524">
    <property type="term" value="F:ATP binding"/>
    <property type="evidence" value="ECO:0007669"/>
    <property type="project" value="UniProtKB-KW"/>
</dbReference>
<proteinExistence type="inferred from homology"/>
<evidence type="ECO:0000256" key="11">
    <source>
        <dbReference type="ARBA" id="ARBA00022840"/>
    </source>
</evidence>
<dbReference type="EMBL" id="NVQC01000038">
    <property type="protein sequence ID" value="PTL34918.1"/>
    <property type="molecule type" value="Genomic_DNA"/>
</dbReference>
<dbReference type="RefSeq" id="WP_107564030.1">
    <property type="nucleotide sequence ID" value="NZ_NVQC01000038.1"/>
</dbReference>
<dbReference type="EC" id="2.7.10.2" evidence="4"/>
<dbReference type="InterPro" id="IPR050445">
    <property type="entry name" value="Bact_polysacc_biosynth/exp"/>
</dbReference>
<dbReference type="AlphaFoldDB" id="A0A2T4TV17"/>
<evidence type="ECO:0000256" key="4">
    <source>
        <dbReference type="ARBA" id="ARBA00011903"/>
    </source>
</evidence>
<comment type="similarity">
    <text evidence="3">Belongs to the etk/wzc family.</text>
</comment>
<dbReference type="InterPro" id="IPR025669">
    <property type="entry name" value="AAA_dom"/>
</dbReference>
<evidence type="ECO:0000256" key="7">
    <source>
        <dbReference type="ARBA" id="ARBA00022679"/>
    </source>
</evidence>
<dbReference type="InterPro" id="IPR003856">
    <property type="entry name" value="LPS_length_determ_N"/>
</dbReference>
<evidence type="ECO:0000313" key="22">
    <source>
        <dbReference type="Proteomes" id="UP000241436"/>
    </source>
</evidence>
<evidence type="ECO:0000259" key="20">
    <source>
        <dbReference type="Pfam" id="PF13807"/>
    </source>
</evidence>
<dbReference type="InterPro" id="IPR027417">
    <property type="entry name" value="P-loop_NTPase"/>
</dbReference>
<evidence type="ECO:0000256" key="1">
    <source>
        <dbReference type="ARBA" id="ARBA00004429"/>
    </source>
</evidence>
<comment type="subcellular location">
    <subcellularLocation>
        <location evidence="1">Cell inner membrane</location>
        <topology evidence="1">Multi-pass membrane protein</topology>
    </subcellularLocation>
</comment>
<comment type="similarity">
    <text evidence="2">Belongs to the CpsD/CapB family.</text>
</comment>
<dbReference type="PANTHER" id="PTHR32309">
    <property type="entry name" value="TYROSINE-PROTEIN KINASE"/>
    <property type="match status" value="1"/>
</dbReference>
<feature type="transmembrane region" description="Helical" evidence="17">
    <location>
        <begin position="461"/>
        <end position="481"/>
    </location>
</feature>
<keyword evidence="11" id="KW-0067">ATP-binding</keyword>
<dbReference type="Gene3D" id="3.40.50.300">
    <property type="entry name" value="P-loop containing nucleotide triphosphate hydrolases"/>
    <property type="match status" value="1"/>
</dbReference>
<evidence type="ECO:0000256" key="8">
    <source>
        <dbReference type="ARBA" id="ARBA00022692"/>
    </source>
</evidence>
<evidence type="ECO:0000256" key="6">
    <source>
        <dbReference type="ARBA" id="ARBA00022519"/>
    </source>
</evidence>
<dbReference type="Pfam" id="PF13614">
    <property type="entry name" value="AAA_31"/>
    <property type="match status" value="1"/>
</dbReference>
<evidence type="ECO:0000256" key="13">
    <source>
        <dbReference type="ARBA" id="ARBA00023136"/>
    </source>
</evidence>
<sequence length="799" mass="88687">MDPDNALVKVKGGSGGLAKPQLWPVQAFPEQKKDPHLRDYWQVLLKHRWIVLTCFLVTVVTVATATFVQRPVYKATATIKIDRAELKILKFDDVSPSANKETDDYYQTQYKLLTSYSLAERVVKRFNLDANPEFLGSGMQGPASPTWTWLTNLVDLIRPQPSTQQASGEASITESPVVQSFLKKLEIEPVKNTRLVKIAFLSPSPELSAQIANAMAENFIEQSIEQRLGAMKYAGDFLAKQIQEVRIKLESSDELLQRFAKQKQYLVLDEKQEQTTKQLSLLTDALMKARSERLAKEALHRQTQGQDFQSIPSVLENPLISSLKTEYFRLQAEYRKLSETFLSDYPRMVALKSNIDEVKIKLDGEVQRVVDGLRSSYEAGLKSEHLLQSAVDKQKTVTLKTNEDSIQYNILKREVDINRELYSGLLQRMKETAVSAGLDSTNIMITDLAKIPLWPDRPKKLLNLTLGIVLGLGLGIGLAFFSDYLDNTVNKIEEVESTFALPILGAVPALASVERRRRLKGTTNNGQDAKSFELVMLQDQSSLVGEAIRNIRTSLLFSLPENPPKLLLVTSAEPGDGKTGVSINLSVALSQLGGDVLLIDADMRYPDCHRILGQDRTPGLSNFLVGDAELSAVIKPTATSNLSLLPAGQSPLNPAELLGSERMRDALELLCQQFKYVIIDAPPVLGFTDSVLLSTFAEGTVFVIRAGKTVRDAAQRAVRTLNAVNAKILGVVLNNIDLHSHGYSYYQDYHDYYHRKSERHGIVARGHHDRSNTPGAPHAHEHESPDSPADIPSPLAGEG</sequence>
<feature type="domain" description="AAA" evidence="19">
    <location>
        <begin position="574"/>
        <end position="695"/>
    </location>
</feature>
<keyword evidence="8 17" id="KW-0812">Transmembrane</keyword>
<dbReference type="InterPro" id="IPR032807">
    <property type="entry name" value="GNVR"/>
</dbReference>
<feature type="domain" description="Polysaccharide chain length determinant N-terminal" evidence="18">
    <location>
        <begin position="37"/>
        <end position="124"/>
    </location>
</feature>
<dbReference type="NCBIfam" id="TIGR01007">
    <property type="entry name" value="eps_fam"/>
    <property type="match status" value="1"/>
</dbReference>
<keyword evidence="5" id="KW-1003">Cell membrane</keyword>
<evidence type="ECO:0000259" key="19">
    <source>
        <dbReference type="Pfam" id="PF13614"/>
    </source>
</evidence>
<feature type="transmembrane region" description="Helical" evidence="17">
    <location>
        <begin position="49"/>
        <end position="68"/>
    </location>
</feature>
<dbReference type="FunFam" id="3.40.50.300:FF:000527">
    <property type="entry name" value="Tyrosine-protein kinase etk"/>
    <property type="match status" value="1"/>
</dbReference>
<evidence type="ECO:0000256" key="12">
    <source>
        <dbReference type="ARBA" id="ARBA00022989"/>
    </source>
</evidence>
<dbReference type="SUPFAM" id="SSF52540">
    <property type="entry name" value="P-loop containing nucleoside triphosphate hydrolases"/>
    <property type="match status" value="1"/>
</dbReference>
<feature type="domain" description="Tyrosine-protein kinase G-rich" evidence="20">
    <location>
        <begin position="411"/>
        <end position="481"/>
    </location>
</feature>
<reference evidence="22" key="2">
    <citation type="journal article" date="2018" name="Environ. Microbiol.">
        <title>Bloom of a denitrifying methanotroph, 'Candidatus Methylomirabilis limnetica', in a deep stratified lake.</title>
        <authorList>
            <person name="Graf J.S."/>
            <person name="Mayr M.J."/>
            <person name="Marchant H.K."/>
            <person name="Tienken D."/>
            <person name="Hach P.F."/>
            <person name="Brand A."/>
            <person name="Schubert C.J."/>
            <person name="Kuypers M.M."/>
            <person name="Milucka J."/>
        </authorList>
    </citation>
    <scope>NUCLEOTIDE SEQUENCE [LARGE SCALE GENOMIC DNA]</scope>
    <source>
        <strain evidence="22">Zug</strain>
    </source>
</reference>
<evidence type="ECO:0000256" key="17">
    <source>
        <dbReference type="SAM" id="Phobius"/>
    </source>
</evidence>
<evidence type="ECO:0000256" key="3">
    <source>
        <dbReference type="ARBA" id="ARBA00008883"/>
    </source>
</evidence>
<evidence type="ECO:0000256" key="5">
    <source>
        <dbReference type="ARBA" id="ARBA00022475"/>
    </source>
</evidence>
<keyword evidence="12 17" id="KW-1133">Transmembrane helix</keyword>
<reference evidence="21 22" key="1">
    <citation type="submission" date="2017-09" db="EMBL/GenBank/DDBJ databases">
        <title>Bloom of a denitrifying methanotroph, Candidatus Methylomirabilis limnetica, in a deep stratified lake.</title>
        <authorList>
            <person name="Graf J.S."/>
            <person name="Marchant H.K."/>
            <person name="Tienken D."/>
            <person name="Hach P.F."/>
            <person name="Brand A."/>
            <person name="Schubert C.J."/>
            <person name="Kuypers M.M."/>
            <person name="Milucka J."/>
        </authorList>
    </citation>
    <scope>NUCLEOTIDE SEQUENCE [LARGE SCALE GENOMIC DNA]</scope>
    <source>
        <strain evidence="21 22">Zug</strain>
    </source>
</reference>
<evidence type="ECO:0000313" key="21">
    <source>
        <dbReference type="EMBL" id="PTL34918.1"/>
    </source>
</evidence>
<dbReference type="Proteomes" id="UP000241436">
    <property type="component" value="Unassembled WGS sequence"/>
</dbReference>
<protein>
    <recommendedName>
        <fullName evidence="4">non-specific protein-tyrosine kinase</fullName>
        <ecNumber evidence="4">2.7.10.2</ecNumber>
    </recommendedName>
</protein>
<dbReference type="GO" id="GO:0005886">
    <property type="term" value="C:plasma membrane"/>
    <property type="evidence" value="ECO:0007669"/>
    <property type="project" value="UniProtKB-SubCell"/>
</dbReference>
<keyword evidence="6" id="KW-0997">Cell inner membrane</keyword>
<dbReference type="PANTHER" id="PTHR32309:SF13">
    <property type="entry name" value="FERRIC ENTEROBACTIN TRANSPORT PROTEIN FEPE"/>
    <property type="match status" value="1"/>
</dbReference>
<keyword evidence="22" id="KW-1185">Reference proteome</keyword>
<keyword evidence="7" id="KW-0808">Transferase</keyword>
<accession>A0A2T4TV17</accession>
<dbReference type="Pfam" id="PF13807">
    <property type="entry name" value="GNVR"/>
    <property type="match status" value="1"/>
</dbReference>
<organism evidence="21 22">
    <name type="scientific">Candidatus Methylomirabilis limnetica</name>
    <dbReference type="NCBI Taxonomy" id="2033718"/>
    <lineage>
        <taxon>Bacteria</taxon>
        <taxon>Candidatus Methylomirabilota</taxon>
        <taxon>Candidatus Methylomirabilia</taxon>
        <taxon>Candidatus Methylomirabilales</taxon>
        <taxon>Candidatus Methylomirabilaceae</taxon>
        <taxon>Candidatus Methylomirabilis</taxon>
    </lineage>
</organism>
<keyword evidence="13 17" id="KW-0472">Membrane</keyword>
<comment type="caution">
    <text evidence="21">The sequence shown here is derived from an EMBL/GenBank/DDBJ whole genome shotgun (WGS) entry which is preliminary data.</text>
</comment>
<dbReference type="InterPro" id="IPR005702">
    <property type="entry name" value="Wzc-like_C"/>
</dbReference>
<evidence type="ECO:0000256" key="2">
    <source>
        <dbReference type="ARBA" id="ARBA00007316"/>
    </source>
</evidence>
<evidence type="ECO:0000256" key="10">
    <source>
        <dbReference type="ARBA" id="ARBA00022777"/>
    </source>
</evidence>
<keyword evidence="14" id="KW-0829">Tyrosine-protein kinase</keyword>
<evidence type="ECO:0000256" key="9">
    <source>
        <dbReference type="ARBA" id="ARBA00022741"/>
    </source>
</evidence>
<gene>
    <name evidence="21" type="ORF">CLG94_12540</name>
</gene>
<evidence type="ECO:0000256" key="15">
    <source>
        <dbReference type="ARBA" id="ARBA00051245"/>
    </source>
</evidence>
<keyword evidence="9" id="KW-0547">Nucleotide-binding</keyword>
<dbReference type="Pfam" id="PF02706">
    <property type="entry name" value="Wzz"/>
    <property type="match status" value="1"/>
</dbReference>
<dbReference type="GO" id="GO:0042802">
    <property type="term" value="F:identical protein binding"/>
    <property type="evidence" value="ECO:0007669"/>
    <property type="project" value="UniProtKB-ARBA"/>
</dbReference>
<evidence type="ECO:0000256" key="16">
    <source>
        <dbReference type="SAM" id="MobiDB-lite"/>
    </source>
</evidence>
<keyword evidence="10" id="KW-0418">Kinase</keyword>
<feature type="region of interest" description="Disordered" evidence="16">
    <location>
        <begin position="765"/>
        <end position="799"/>
    </location>
</feature>
<name>A0A2T4TV17_9BACT</name>
<dbReference type="CDD" id="cd05387">
    <property type="entry name" value="BY-kinase"/>
    <property type="match status" value="1"/>
</dbReference>
<dbReference type="GO" id="GO:0004715">
    <property type="term" value="F:non-membrane spanning protein tyrosine kinase activity"/>
    <property type="evidence" value="ECO:0007669"/>
    <property type="project" value="UniProtKB-EC"/>
</dbReference>
<evidence type="ECO:0000259" key="18">
    <source>
        <dbReference type="Pfam" id="PF02706"/>
    </source>
</evidence>
<evidence type="ECO:0000256" key="14">
    <source>
        <dbReference type="ARBA" id="ARBA00023137"/>
    </source>
</evidence>
<comment type="catalytic activity">
    <reaction evidence="15">
        <text>L-tyrosyl-[protein] + ATP = O-phospho-L-tyrosyl-[protein] + ADP + H(+)</text>
        <dbReference type="Rhea" id="RHEA:10596"/>
        <dbReference type="Rhea" id="RHEA-COMP:10136"/>
        <dbReference type="Rhea" id="RHEA-COMP:20101"/>
        <dbReference type="ChEBI" id="CHEBI:15378"/>
        <dbReference type="ChEBI" id="CHEBI:30616"/>
        <dbReference type="ChEBI" id="CHEBI:46858"/>
        <dbReference type="ChEBI" id="CHEBI:61978"/>
        <dbReference type="ChEBI" id="CHEBI:456216"/>
        <dbReference type="EC" id="2.7.10.2"/>
    </reaction>
</comment>
<dbReference type="OrthoDB" id="9794577at2"/>